<dbReference type="Proteomes" id="UP000229111">
    <property type="component" value="Unassembled WGS sequence"/>
</dbReference>
<accession>A0A0H5B4X2</accession>
<reference evidence="7 16" key="7">
    <citation type="submission" date="2017-11" db="EMBL/GenBank/DDBJ databases">
        <title>Genome sequencing of Prevotella intermedia KCOM 2069.</title>
        <authorList>
            <person name="Kook J.-K."/>
            <person name="Park S.-N."/>
            <person name="Lim Y.K."/>
        </authorList>
    </citation>
    <scope>NUCLEOTIDE SEQUENCE [LARGE SCALE GENOMIC DNA]</scope>
    <source>
        <strain evidence="7 16">KCOM 2069</strain>
    </source>
</reference>
<organism evidence="4 11">
    <name type="scientific">Prevotella intermedia</name>
    <dbReference type="NCBI Taxonomy" id="28131"/>
    <lineage>
        <taxon>Bacteria</taxon>
        <taxon>Pseudomonadati</taxon>
        <taxon>Bacteroidota</taxon>
        <taxon>Bacteroidia</taxon>
        <taxon>Bacteroidales</taxon>
        <taxon>Prevotellaceae</taxon>
        <taxon>Prevotella</taxon>
    </lineage>
</organism>
<reference evidence="2 14" key="6">
    <citation type="submission" date="2017-11" db="EMBL/GenBank/DDBJ databases">
        <title>Genome sequencing of Prevotella intermedia KCOM 2033.</title>
        <authorList>
            <person name="Kook J.-K."/>
            <person name="Park S.-N."/>
            <person name="Lim Y.K."/>
        </authorList>
    </citation>
    <scope>NUCLEOTIDE SEQUENCE [LARGE SCALE GENOMIC DNA]</scope>
    <source>
        <strain evidence="2 14">KCOM 2033</strain>
    </source>
</reference>
<dbReference type="EMBL" id="CP024727">
    <property type="protein sequence ID" value="ATV31219.1"/>
    <property type="molecule type" value="Genomic_DNA"/>
</dbReference>
<evidence type="ECO:0000313" key="18">
    <source>
        <dbReference type="Proteomes" id="UP000231201"/>
    </source>
</evidence>
<evidence type="ECO:0000313" key="9">
    <source>
        <dbReference type="EMBL" id="PJI24793.1"/>
    </source>
</evidence>
<evidence type="ECO:0000313" key="17">
    <source>
        <dbReference type="Proteomes" id="UP000230742"/>
    </source>
</evidence>
<sequence>MRYEKDILLLLIEAGEKGLSVGKISRHIFNTHNSFFLPLDVEEVHQEVQQCLIKMSKRADSMLGKVKKGVYCINTENQQVKQLRLKFLDEQNETKEVSPQADLSLNLFE</sequence>
<evidence type="ECO:0000313" key="1">
    <source>
        <dbReference type="EMBL" id="ATV31219.1"/>
    </source>
</evidence>
<dbReference type="Proteomes" id="UP000229102">
    <property type="component" value="Unassembled WGS sequence"/>
</dbReference>
<dbReference type="Proteomes" id="UP000230046">
    <property type="component" value="Unassembled WGS sequence"/>
</dbReference>
<proteinExistence type="predicted"/>
<reference evidence="1 17" key="5">
    <citation type="submission" date="2017-11" db="EMBL/GenBank/DDBJ databases">
        <title>Genome sequencing of Prevotella intermedia KCOM 1949.</title>
        <authorList>
            <person name="Kook J.-K."/>
            <person name="Park S.-N."/>
            <person name="Lim Y.K."/>
        </authorList>
    </citation>
    <scope>NUCLEOTIDE SEQUENCE [LARGE SCALE GENOMIC DNA]</scope>
    <source>
        <strain evidence="1 17">KCOM 1949</strain>
    </source>
</reference>
<evidence type="ECO:0000313" key="12">
    <source>
        <dbReference type="Proteomes" id="UP000229102"/>
    </source>
</evidence>
<dbReference type="Proteomes" id="UP000230742">
    <property type="component" value="Chromosome 1"/>
</dbReference>
<evidence type="ECO:0000313" key="3">
    <source>
        <dbReference type="EMBL" id="BAR95970.1"/>
    </source>
</evidence>
<protein>
    <submittedName>
        <fullName evidence="4">Uncharacterized protein</fullName>
    </submittedName>
</protein>
<dbReference type="EMBL" id="PEKM01000001">
    <property type="protein sequence ID" value="PIK18455.1"/>
    <property type="molecule type" value="Genomic_DNA"/>
</dbReference>
<dbReference type="Proteomes" id="UP000231201">
    <property type="component" value="Unassembled WGS sequence"/>
</dbReference>
<evidence type="ECO:0000313" key="15">
    <source>
        <dbReference type="Proteomes" id="UP000230046"/>
    </source>
</evidence>
<reference evidence="8 12" key="8">
    <citation type="submission" date="2017-11" db="EMBL/GenBank/DDBJ databases">
        <title>Genome sequencing of Prevotella intermedia KCOM 2698.</title>
        <authorList>
            <person name="Kook J.-K."/>
            <person name="Park S.-N."/>
            <person name="Lim Y.K."/>
        </authorList>
    </citation>
    <scope>NUCLEOTIDE SEQUENCE [LARGE SCALE GENOMIC DNA]</scope>
    <source>
        <strain evidence="8 12">KCOM 2698</strain>
    </source>
</reference>
<evidence type="ECO:0000313" key="2">
    <source>
        <dbReference type="EMBL" id="ATV51669.1"/>
    </source>
</evidence>
<dbReference type="PATRIC" id="fig|28131.4.peg.1969"/>
<dbReference type="EMBL" id="AP014925">
    <property type="protein sequence ID" value="BAR95970.1"/>
    <property type="molecule type" value="Genomic_DNA"/>
</dbReference>
<dbReference type="EMBL" id="PESN01000001">
    <property type="protein sequence ID" value="PIN28301.1"/>
    <property type="molecule type" value="Genomic_DNA"/>
</dbReference>
<dbReference type="EMBL" id="AP014597">
    <property type="protein sequence ID" value="BAU17108.1"/>
    <property type="molecule type" value="Genomic_DNA"/>
</dbReference>
<reference evidence="9 18" key="9">
    <citation type="submission" date="2017-11" db="EMBL/GenBank/DDBJ databases">
        <title>Genome sequencing of Prevotella intermedia KCOM 2833.</title>
        <authorList>
            <person name="Kook J.-K."/>
            <person name="Park S.-N."/>
            <person name="Lim Y.K."/>
        </authorList>
    </citation>
    <scope>NUCLEOTIDE SEQUENCE [LARGE SCALE GENOMIC DNA]</scope>
    <source>
        <strain evidence="9 18">KCOM 2833</strain>
    </source>
</reference>
<dbReference type="AlphaFoldDB" id="A0A0H5B4X2"/>
<evidence type="ECO:0000313" key="7">
    <source>
        <dbReference type="EMBL" id="PIN28301.1"/>
    </source>
</evidence>
<evidence type="ECO:0000313" key="8">
    <source>
        <dbReference type="EMBL" id="PJI19429.1"/>
    </source>
</evidence>
<dbReference type="Proteomes" id="UP000217431">
    <property type="component" value="Chromosome I"/>
</dbReference>
<dbReference type="RefSeq" id="WP_014709960.1">
    <property type="nucleotide sequence ID" value="NZ_AP014597.1"/>
</dbReference>
<dbReference type="Proteomes" id="UP000230500">
    <property type="component" value="Unassembled WGS sequence"/>
</dbReference>
<reference evidence="4 11" key="2">
    <citation type="journal article" date="2016" name="DNA Res.">
        <title>The complete genome sequencing of Prevotella intermedia strain OMA14 and a subsequent fine-scale, intra-species genomic comparison reveal an unusual amplification of conjugative and mobile transposons and identify a novel Prevotella-lineage-specific repeat.</title>
        <authorList>
            <person name="Naito M."/>
            <person name="Ogura Y."/>
            <person name="Itoh T."/>
            <person name="Shoji M."/>
            <person name="Okamoto M."/>
            <person name="Hayashi T."/>
            <person name="Nakayama K."/>
        </authorList>
    </citation>
    <scope>NUCLEOTIDE SEQUENCE [LARGE SCALE GENOMIC DNA]</scope>
    <source>
        <strain evidence="4 11">OMA14</strain>
    </source>
</reference>
<dbReference type="EMBL" id="PENH01000001">
    <property type="protein sequence ID" value="PJI24793.1"/>
    <property type="molecule type" value="Genomic_DNA"/>
</dbReference>
<dbReference type="EMBL" id="CP024696">
    <property type="protein sequence ID" value="ATV51669.1"/>
    <property type="molecule type" value="Genomic_DNA"/>
</dbReference>
<dbReference type="Proteomes" id="UP000229323">
    <property type="component" value="Chromosome"/>
</dbReference>
<evidence type="ECO:0000313" key="6">
    <source>
        <dbReference type="EMBL" id="PIK21326.1"/>
    </source>
</evidence>
<reference evidence="3 10" key="1">
    <citation type="submission" date="2015-07" db="EMBL/GenBank/DDBJ databases">
        <title>Complete genome sequence of Prevotella intermedia strain 17-2.</title>
        <authorList>
            <person name="Nambu T."/>
        </authorList>
    </citation>
    <scope>NUCLEOTIDE SEQUENCE [LARGE SCALE GENOMIC DNA]</scope>
    <source>
        <strain evidence="3 10">17-2</strain>
    </source>
</reference>
<evidence type="ECO:0000313" key="4">
    <source>
        <dbReference type="EMBL" id="BAU17108.1"/>
    </source>
</evidence>
<evidence type="ECO:0000313" key="10">
    <source>
        <dbReference type="Proteomes" id="UP000067008"/>
    </source>
</evidence>
<reference evidence="6 15" key="4">
    <citation type="submission" date="2017-11" db="EMBL/GenBank/DDBJ databases">
        <title>Genome sequencing of Prevotella intermedia KCOM 1653.</title>
        <authorList>
            <person name="Kook J.-K."/>
            <person name="Park S.-N."/>
            <person name="Lim Y.K."/>
        </authorList>
    </citation>
    <scope>NUCLEOTIDE SEQUENCE [LARGE SCALE GENOMIC DNA]</scope>
    <source>
        <strain evidence="6 15">KCOM 1653</strain>
    </source>
</reference>
<evidence type="ECO:0000313" key="5">
    <source>
        <dbReference type="EMBL" id="PIK18455.1"/>
    </source>
</evidence>
<evidence type="ECO:0000313" key="13">
    <source>
        <dbReference type="Proteomes" id="UP000229111"/>
    </source>
</evidence>
<dbReference type="Proteomes" id="UP000067008">
    <property type="component" value="Chromosome 2"/>
</dbReference>
<dbReference type="STRING" id="28131.BWX40_05650"/>
<dbReference type="EMBL" id="PEKN01000001">
    <property type="protein sequence ID" value="PIK21326.1"/>
    <property type="molecule type" value="Genomic_DNA"/>
</dbReference>
<name>A0A0H5B4X2_PREIN</name>
<evidence type="ECO:0000313" key="11">
    <source>
        <dbReference type="Proteomes" id="UP000217431"/>
    </source>
</evidence>
<gene>
    <name evidence="5" type="ORF">CTI16_04885</name>
    <name evidence="6" type="ORF">CTI18_08430</name>
    <name evidence="1" type="ORF">CTM46_07045</name>
    <name evidence="2" type="ORF">CTM50_00370</name>
    <name evidence="8" type="ORF">CTM53_00485</name>
    <name evidence="9" type="ORF">CTM59_01275</name>
    <name evidence="7" type="ORF">CUC04_02105</name>
    <name evidence="3" type="ORF">PI172_1242</name>
    <name evidence="4" type="ORF">PIOMA14_I_0600</name>
</gene>
<reference evidence="5 13" key="3">
    <citation type="submission" date="2017-11" db="EMBL/GenBank/DDBJ databases">
        <title>Genome sequencing of Prevotella intermedia KCOM 1101.</title>
        <authorList>
            <person name="Kook J.-K."/>
            <person name="Park S.-N."/>
            <person name="Lim Y.K."/>
        </authorList>
    </citation>
    <scope>NUCLEOTIDE SEQUENCE [LARGE SCALE GENOMIC DNA]</scope>
    <source>
        <strain evidence="5 13">KCOM 1101</strain>
    </source>
</reference>
<dbReference type="EMBL" id="PENF01000001">
    <property type="protein sequence ID" value="PJI19429.1"/>
    <property type="molecule type" value="Genomic_DNA"/>
</dbReference>
<evidence type="ECO:0000313" key="14">
    <source>
        <dbReference type="Proteomes" id="UP000229323"/>
    </source>
</evidence>
<evidence type="ECO:0000313" key="16">
    <source>
        <dbReference type="Proteomes" id="UP000230500"/>
    </source>
</evidence>
<dbReference type="OMA" id="RHIFNTH"/>